<dbReference type="InterPro" id="IPR044660">
    <property type="entry name" value="IBH1-like"/>
</dbReference>
<reference evidence="3 4" key="1">
    <citation type="submission" date="2012-08" db="EMBL/GenBank/DDBJ databases">
        <title>Oryza genome evolution.</title>
        <authorList>
            <person name="Wing R.A."/>
        </authorList>
    </citation>
    <scope>NUCLEOTIDE SEQUENCE</scope>
</reference>
<dbReference type="AlphaFoldDB" id="A0A0D9XD74"/>
<dbReference type="HOGENOM" id="CLU_178834_1_0_1"/>
<dbReference type="eggNOG" id="ENOG502SDIS">
    <property type="taxonomic scope" value="Eukaryota"/>
</dbReference>
<dbReference type="PANTHER" id="PTHR33124:SF9">
    <property type="entry name" value="TRANSCRIPTION FACTOR"/>
    <property type="match status" value="1"/>
</dbReference>
<reference evidence="3" key="3">
    <citation type="submission" date="2015-04" db="UniProtKB">
        <authorList>
            <consortium name="EnsemblPlants"/>
        </authorList>
    </citation>
    <scope>IDENTIFICATION</scope>
</reference>
<reference evidence="4" key="2">
    <citation type="submission" date="2013-12" db="EMBL/GenBank/DDBJ databases">
        <authorList>
            <person name="Yu Y."/>
            <person name="Lee S."/>
            <person name="de Baynast K."/>
            <person name="Wissotski M."/>
            <person name="Liu L."/>
            <person name="Talag J."/>
            <person name="Goicoechea J."/>
            <person name="Angelova A."/>
            <person name="Jetty R."/>
            <person name="Kudrna D."/>
            <person name="Golser W."/>
            <person name="Rivera L."/>
            <person name="Zhang J."/>
            <person name="Wing R."/>
        </authorList>
    </citation>
    <scope>NUCLEOTIDE SEQUENCE</scope>
</reference>
<dbReference type="EnsemblPlants" id="LPERR09G05750.1">
    <property type="protein sequence ID" value="LPERR09G05750.1"/>
    <property type="gene ID" value="LPERR09G05750"/>
</dbReference>
<dbReference type="Proteomes" id="UP000032180">
    <property type="component" value="Chromosome 9"/>
</dbReference>
<keyword evidence="4" id="KW-1185">Reference proteome</keyword>
<accession>A0A0D9XD74</accession>
<evidence type="ECO:0000256" key="1">
    <source>
        <dbReference type="ARBA" id="ARBA00023015"/>
    </source>
</evidence>
<dbReference type="PANTHER" id="PTHR33124">
    <property type="entry name" value="TRANSCRIPTION FACTOR IBH1-LIKE 1"/>
    <property type="match status" value="1"/>
</dbReference>
<dbReference type="Gramene" id="LPERR09G05750.1">
    <property type="protein sequence ID" value="LPERR09G05750.1"/>
    <property type="gene ID" value="LPERR09G05750"/>
</dbReference>
<sequence length="80" mass="9084">MEAAAAKTRWRRRTTRRLRSAAVERRVRELRRLVPGAEAAPADRLLAHAAGYIAELRDRVVLLRGLAEMIVAGGGRRRRR</sequence>
<evidence type="ECO:0008006" key="5">
    <source>
        <dbReference type="Google" id="ProtNLM"/>
    </source>
</evidence>
<proteinExistence type="predicted"/>
<keyword evidence="1" id="KW-0805">Transcription regulation</keyword>
<dbReference type="GO" id="GO:0006355">
    <property type="term" value="P:regulation of DNA-templated transcription"/>
    <property type="evidence" value="ECO:0007669"/>
    <property type="project" value="InterPro"/>
</dbReference>
<name>A0A0D9XD74_9ORYZ</name>
<protein>
    <recommendedName>
        <fullName evidence="5">BHLH domain-containing protein</fullName>
    </recommendedName>
</protein>
<evidence type="ECO:0000313" key="4">
    <source>
        <dbReference type="Proteomes" id="UP000032180"/>
    </source>
</evidence>
<keyword evidence="2" id="KW-0804">Transcription</keyword>
<evidence type="ECO:0000256" key="2">
    <source>
        <dbReference type="ARBA" id="ARBA00023163"/>
    </source>
</evidence>
<evidence type="ECO:0000313" key="3">
    <source>
        <dbReference type="EnsemblPlants" id="LPERR09G05750.1"/>
    </source>
</evidence>
<organism evidence="3 4">
    <name type="scientific">Leersia perrieri</name>
    <dbReference type="NCBI Taxonomy" id="77586"/>
    <lineage>
        <taxon>Eukaryota</taxon>
        <taxon>Viridiplantae</taxon>
        <taxon>Streptophyta</taxon>
        <taxon>Embryophyta</taxon>
        <taxon>Tracheophyta</taxon>
        <taxon>Spermatophyta</taxon>
        <taxon>Magnoliopsida</taxon>
        <taxon>Liliopsida</taxon>
        <taxon>Poales</taxon>
        <taxon>Poaceae</taxon>
        <taxon>BOP clade</taxon>
        <taxon>Oryzoideae</taxon>
        <taxon>Oryzeae</taxon>
        <taxon>Oryzinae</taxon>
        <taxon>Leersia</taxon>
    </lineage>
</organism>